<dbReference type="EMBL" id="MPGH01000017">
    <property type="protein sequence ID" value="OLN96463.1"/>
    <property type="molecule type" value="Genomic_DNA"/>
</dbReference>
<gene>
    <name evidence="2" type="ORF">CCHL11_00862</name>
</gene>
<sequence>MASRFVTLCLAAAAAASSTFVPRTANATEFDPERGLLPGEVLLVDAEHMEVVDHDAWSAMLASEGILASPPKIDHSLLDFEAPSEEELKQLEARQSSCSSTTAVVITRTDRFYDWDLQMSPVVVTGGNPFTIALTSTYTVTDTITVNGGITPTVVTGYLTANFGISGSRSWSTAQAIAVTGTISARHTGVLVNNPYKTRRYGRVMRGCLGRQTQIGTFMSDAYEEGSYGGVKWIRGSITPCEKPGVHRPLTRCQGSGEFR</sequence>
<comment type="caution">
    <text evidence="2">The sequence shown here is derived from an EMBL/GenBank/DDBJ whole genome shotgun (WGS) entry which is preliminary data.</text>
</comment>
<evidence type="ECO:0000313" key="3">
    <source>
        <dbReference type="Proteomes" id="UP000186583"/>
    </source>
</evidence>
<feature type="signal peptide" evidence="1">
    <location>
        <begin position="1"/>
        <end position="16"/>
    </location>
</feature>
<reference evidence="2 3" key="1">
    <citation type="submission" date="2016-11" db="EMBL/GenBank/DDBJ databases">
        <title>Draft Genome Assembly of Colletotrichum chlorophyti a pathogen of herbaceous plants.</title>
        <authorList>
            <person name="Gan P."/>
            <person name="Narusaka M."/>
            <person name="Tsushima A."/>
            <person name="Narusaka Y."/>
            <person name="Takano Y."/>
            <person name="Shirasu K."/>
        </authorList>
    </citation>
    <scope>NUCLEOTIDE SEQUENCE [LARGE SCALE GENOMIC DNA]</scope>
    <source>
        <strain evidence="2 3">NTL11</strain>
    </source>
</reference>
<evidence type="ECO:0000256" key="1">
    <source>
        <dbReference type="SAM" id="SignalP"/>
    </source>
</evidence>
<accession>A0A1Q8S4V0</accession>
<evidence type="ECO:0000313" key="2">
    <source>
        <dbReference type="EMBL" id="OLN96463.1"/>
    </source>
</evidence>
<proteinExistence type="predicted"/>
<keyword evidence="3" id="KW-1185">Reference proteome</keyword>
<organism evidence="2 3">
    <name type="scientific">Colletotrichum chlorophyti</name>
    <dbReference type="NCBI Taxonomy" id="708187"/>
    <lineage>
        <taxon>Eukaryota</taxon>
        <taxon>Fungi</taxon>
        <taxon>Dikarya</taxon>
        <taxon>Ascomycota</taxon>
        <taxon>Pezizomycotina</taxon>
        <taxon>Sordariomycetes</taxon>
        <taxon>Hypocreomycetidae</taxon>
        <taxon>Glomerellales</taxon>
        <taxon>Glomerellaceae</taxon>
        <taxon>Colletotrichum</taxon>
    </lineage>
</organism>
<feature type="chain" id="PRO_5013022814" evidence="1">
    <location>
        <begin position="17"/>
        <end position="260"/>
    </location>
</feature>
<keyword evidence="1" id="KW-0732">Signal</keyword>
<dbReference type="OrthoDB" id="4831122at2759"/>
<protein>
    <submittedName>
        <fullName evidence="2">Uncharacterized protein</fullName>
    </submittedName>
</protein>
<name>A0A1Q8S4V0_9PEZI</name>
<dbReference type="AlphaFoldDB" id="A0A1Q8S4V0"/>
<dbReference type="Proteomes" id="UP000186583">
    <property type="component" value="Unassembled WGS sequence"/>
</dbReference>
<dbReference type="STRING" id="708187.A0A1Q8S4V0"/>